<keyword evidence="2" id="KW-1133">Transmembrane helix</keyword>
<sequence length="163" mass="17631">MADKDQSRYDERDVDHVNSLWYGDNASDTVSNAYSEGDNDDVKAYSEGDDEDVEALVGDSFDGTPRNVVDDDYEEEYAAESAIDRSEFNRVDADVDEHEGTGIGWLALILSVIGLFFLPIIMGAAGIIIGIIARKQGAKALGAWAIGVGIAAIVIMLFTAPFF</sequence>
<reference evidence="3" key="1">
    <citation type="journal article" date="2014" name="Int. J. Syst. Evol. Microbiol.">
        <title>Complete genome sequence of Corynebacterium casei LMG S-19264T (=DSM 44701T), isolated from a smear-ripened cheese.</title>
        <authorList>
            <consortium name="US DOE Joint Genome Institute (JGI-PGF)"/>
            <person name="Walter F."/>
            <person name="Albersmeier A."/>
            <person name="Kalinowski J."/>
            <person name="Ruckert C."/>
        </authorList>
    </citation>
    <scope>NUCLEOTIDE SEQUENCE</scope>
    <source>
        <strain evidence="3">CGMCC 1.12777</strain>
    </source>
</reference>
<dbReference type="RefSeq" id="WP_229745610.1">
    <property type="nucleotide sequence ID" value="NZ_BMFV01000024.1"/>
</dbReference>
<dbReference type="EMBL" id="BMFV01000024">
    <property type="protein sequence ID" value="GGH85037.1"/>
    <property type="molecule type" value="Genomic_DNA"/>
</dbReference>
<evidence type="ECO:0000313" key="4">
    <source>
        <dbReference type="Proteomes" id="UP000656813"/>
    </source>
</evidence>
<evidence type="ECO:0000256" key="1">
    <source>
        <dbReference type="SAM" id="MobiDB-lite"/>
    </source>
</evidence>
<proteinExistence type="predicted"/>
<dbReference type="PANTHER" id="PTHR40040:SF1">
    <property type="entry name" value="MEMBRANE PROTEIN"/>
    <property type="match status" value="1"/>
</dbReference>
<protein>
    <recommendedName>
        <fullName evidence="5">DUF4190 domain-containing protein</fullName>
    </recommendedName>
</protein>
<evidence type="ECO:0008006" key="5">
    <source>
        <dbReference type="Google" id="ProtNLM"/>
    </source>
</evidence>
<reference evidence="3" key="2">
    <citation type="submission" date="2020-09" db="EMBL/GenBank/DDBJ databases">
        <authorList>
            <person name="Sun Q."/>
            <person name="Zhou Y."/>
        </authorList>
    </citation>
    <scope>NUCLEOTIDE SEQUENCE</scope>
    <source>
        <strain evidence="3">CGMCC 1.12777</strain>
    </source>
</reference>
<evidence type="ECO:0000313" key="3">
    <source>
        <dbReference type="EMBL" id="GGH85037.1"/>
    </source>
</evidence>
<dbReference type="Proteomes" id="UP000656813">
    <property type="component" value="Unassembled WGS sequence"/>
</dbReference>
<dbReference type="InterPro" id="IPR055338">
    <property type="entry name" value="YqfX-like"/>
</dbReference>
<name>A0A8J2ZYC5_9BACL</name>
<feature type="transmembrane region" description="Helical" evidence="2">
    <location>
        <begin position="141"/>
        <end position="162"/>
    </location>
</feature>
<keyword evidence="2" id="KW-0472">Membrane</keyword>
<accession>A0A8J2ZYC5</accession>
<comment type="caution">
    <text evidence="3">The sequence shown here is derived from an EMBL/GenBank/DDBJ whole genome shotgun (WGS) entry which is preliminary data.</text>
</comment>
<feature type="transmembrane region" description="Helical" evidence="2">
    <location>
        <begin position="103"/>
        <end position="129"/>
    </location>
</feature>
<keyword evidence="2" id="KW-0812">Transmembrane</keyword>
<evidence type="ECO:0000256" key="2">
    <source>
        <dbReference type="SAM" id="Phobius"/>
    </source>
</evidence>
<feature type="region of interest" description="Disordered" evidence="1">
    <location>
        <begin position="22"/>
        <end position="49"/>
    </location>
</feature>
<dbReference type="PANTHER" id="PTHR40040">
    <property type="entry name" value="SMALL HYDROPHOBIC PROTEIN-RELATED"/>
    <property type="match status" value="1"/>
</dbReference>
<organism evidence="3 4">
    <name type="scientific">Pullulanibacillus pueri</name>
    <dbReference type="NCBI Taxonomy" id="1437324"/>
    <lineage>
        <taxon>Bacteria</taxon>
        <taxon>Bacillati</taxon>
        <taxon>Bacillota</taxon>
        <taxon>Bacilli</taxon>
        <taxon>Bacillales</taxon>
        <taxon>Sporolactobacillaceae</taxon>
        <taxon>Pullulanibacillus</taxon>
    </lineage>
</organism>
<dbReference type="AlphaFoldDB" id="A0A8J2ZYC5"/>
<gene>
    <name evidence="3" type="ORF">GCM10007096_29500</name>
</gene>
<keyword evidence="4" id="KW-1185">Reference proteome</keyword>